<evidence type="ECO:0000256" key="4">
    <source>
        <dbReference type="ARBA" id="ARBA00022692"/>
    </source>
</evidence>
<dbReference type="InterPro" id="IPR006669">
    <property type="entry name" value="MgtE_transporter"/>
</dbReference>
<evidence type="ECO:0000256" key="6">
    <source>
        <dbReference type="ARBA" id="ARBA00022989"/>
    </source>
</evidence>
<dbReference type="GO" id="GO:0015095">
    <property type="term" value="F:magnesium ion transmembrane transporter activity"/>
    <property type="evidence" value="ECO:0007669"/>
    <property type="project" value="UniProtKB-UniRule"/>
</dbReference>
<dbReference type="PANTHER" id="PTHR43773:SF1">
    <property type="entry name" value="MAGNESIUM TRANSPORTER MGTE"/>
    <property type="match status" value="1"/>
</dbReference>
<proteinExistence type="inferred from homology"/>
<comment type="subcellular location">
    <subcellularLocation>
        <location evidence="9">Cell membrane</location>
        <topology evidence="9">Multi-pass membrane protein</topology>
    </subcellularLocation>
    <subcellularLocation>
        <location evidence="1">Membrane</location>
        <topology evidence="1">Multi-pass membrane protein</topology>
    </subcellularLocation>
</comment>
<protein>
    <recommendedName>
        <fullName evidence="9">Magnesium transporter MgtE</fullName>
    </recommendedName>
</protein>
<feature type="transmembrane region" description="Helical" evidence="9">
    <location>
        <begin position="289"/>
        <end position="309"/>
    </location>
</feature>
<evidence type="ECO:0000313" key="12">
    <source>
        <dbReference type="Proteomes" id="UP000198661"/>
    </source>
</evidence>
<gene>
    <name evidence="11" type="ORF">SAMN04488025_10924</name>
</gene>
<evidence type="ECO:0000256" key="5">
    <source>
        <dbReference type="ARBA" id="ARBA00022842"/>
    </source>
</evidence>
<feature type="transmembrane region" description="Helical" evidence="9">
    <location>
        <begin position="321"/>
        <end position="342"/>
    </location>
</feature>
<organism evidence="11 12">
    <name type="scientific">Planifilum fulgidum</name>
    <dbReference type="NCBI Taxonomy" id="201973"/>
    <lineage>
        <taxon>Bacteria</taxon>
        <taxon>Bacillati</taxon>
        <taxon>Bacillota</taxon>
        <taxon>Bacilli</taxon>
        <taxon>Bacillales</taxon>
        <taxon>Thermoactinomycetaceae</taxon>
        <taxon>Planifilum</taxon>
    </lineage>
</organism>
<evidence type="ECO:0000256" key="9">
    <source>
        <dbReference type="RuleBase" id="RU362011"/>
    </source>
</evidence>
<dbReference type="NCBIfam" id="TIGR00400">
    <property type="entry name" value="mgtE"/>
    <property type="match status" value="1"/>
</dbReference>
<reference evidence="11 12" key="1">
    <citation type="submission" date="2016-10" db="EMBL/GenBank/DDBJ databases">
        <authorList>
            <person name="de Groot N.N."/>
        </authorList>
    </citation>
    <scope>NUCLEOTIDE SEQUENCE [LARGE SCALE GENOMIC DNA]</scope>
    <source>
        <strain evidence="11 12">DSM 44945</strain>
    </source>
</reference>
<dbReference type="InterPro" id="IPR046342">
    <property type="entry name" value="CBS_dom_sf"/>
</dbReference>
<dbReference type="SUPFAM" id="SSF54631">
    <property type="entry name" value="CBS-domain pair"/>
    <property type="match status" value="1"/>
</dbReference>
<comment type="subunit">
    <text evidence="9">Homodimer.</text>
</comment>
<keyword evidence="7 9" id="KW-0472">Membrane</keyword>
<dbReference type="PROSITE" id="PS51371">
    <property type="entry name" value="CBS"/>
    <property type="match status" value="2"/>
</dbReference>
<feature type="transmembrane region" description="Helical" evidence="9">
    <location>
        <begin position="437"/>
        <end position="454"/>
    </location>
</feature>
<comment type="similarity">
    <text evidence="2 9">Belongs to the SLC41A transporter family.</text>
</comment>
<evidence type="ECO:0000256" key="2">
    <source>
        <dbReference type="ARBA" id="ARBA00009749"/>
    </source>
</evidence>
<dbReference type="RefSeq" id="WP_245752131.1">
    <property type="nucleotide sequence ID" value="NZ_FOOK01000009.1"/>
</dbReference>
<evidence type="ECO:0000256" key="3">
    <source>
        <dbReference type="ARBA" id="ARBA00022448"/>
    </source>
</evidence>
<dbReference type="Gene3D" id="3.10.580.10">
    <property type="entry name" value="CBS-domain"/>
    <property type="match status" value="1"/>
</dbReference>
<dbReference type="Pfam" id="PF03448">
    <property type="entry name" value="MgtE_N"/>
    <property type="match status" value="1"/>
</dbReference>
<feature type="domain" description="CBS" evidence="10">
    <location>
        <begin position="142"/>
        <end position="205"/>
    </location>
</feature>
<name>A0A1I2MQL4_9BACL</name>
<keyword evidence="9" id="KW-0479">Metal-binding</keyword>
<keyword evidence="6 9" id="KW-1133">Transmembrane helix</keyword>
<dbReference type="CDD" id="cd04606">
    <property type="entry name" value="CBS_pair_Mg_transporter"/>
    <property type="match status" value="1"/>
</dbReference>
<keyword evidence="5 9" id="KW-0460">Magnesium</keyword>
<feature type="transmembrane region" description="Helical" evidence="9">
    <location>
        <begin position="363"/>
        <end position="384"/>
    </location>
</feature>
<dbReference type="Gene3D" id="1.10.357.20">
    <property type="entry name" value="SLC41 divalent cation transporters, integral membrane domain"/>
    <property type="match status" value="1"/>
</dbReference>
<dbReference type="EMBL" id="FOOK01000009">
    <property type="protein sequence ID" value="SFF92989.1"/>
    <property type="molecule type" value="Genomic_DNA"/>
</dbReference>
<evidence type="ECO:0000256" key="1">
    <source>
        <dbReference type="ARBA" id="ARBA00004141"/>
    </source>
</evidence>
<keyword evidence="9" id="KW-1003">Cell membrane</keyword>
<dbReference type="InterPro" id="IPR036739">
    <property type="entry name" value="SLC41_membr_dom_sf"/>
</dbReference>
<feature type="transmembrane region" description="Helical" evidence="9">
    <location>
        <begin position="390"/>
        <end position="416"/>
    </location>
</feature>
<dbReference type="PANTHER" id="PTHR43773">
    <property type="entry name" value="MAGNESIUM TRANSPORTER MGTE"/>
    <property type="match status" value="1"/>
</dbReference>
<dbReference type="STRING" id="201973.SAMN04488025_10924"/>
<keyword evidence="12" id="KW-1185">Reference proteome</keyword>
<evidence type="ECO:0000313" key="11">
    <source>
        <dbReference type="EMBL" id="SFF92989.1"/>
    </source>
</evidence>
<dbReference type="InterPro" id="IPR038076">
    <property type="entry name" value="MgtE_N_sf"/>
</dbReference>
<evidence type="ECO:0000259" key="10">
    <source>
        <dbReference type="PROSITE" id="PS51371"/>
    </source>
</evidence>
<dbReference type="SMART" id="SM00924">
    <property type="entry name" value="MgtE_N"/>
    <property type="match status" value="1"/>
</dbReference>
<dbReference type="SUPFAM" id="SSF161093">
    <property type="entry name" value="MgtE membrane domain-like"/>
    <property type="match status" value="1"/>
</dbReference>
<feature type="domain" description="CBS" evidence="10">
    <location>
        <begin position="206"/>
        <end position="262"/>
    </location>
</feature>
<sequence length="455" mass="50337">METSEHQTVALPMDAIKLAIQKGNKAAMRQLLEELQPYDLGQIFFRLNGVYRRQLLDFLSPEKIAELVEEVEKTEQLEILSALPPEKLSRVLNRVPSDEMADLLEGLEEQKVQTLLKKMEQAEADKVRALLDYPGDTAGGKMTTEYISVYDHYTVEEAIQYLRQEAPTAETVYYIYVIDGDDRLVGVVSLRELLIAQPDVPVREIMYERVISVPADMDQEEVAAILGRYDFLAIPVVDDENRLLGIITVDDILDVLIEEAQEDIAKLSAVSRAEKEVLASPLASARRRIPWLMLLLFIGVLTSKLVGFFEDTISRLTALAFFMPMVAGMTGNTGTQSLALVIRGIASGELTRDKYGRFILQQASVGLIIGTVCSLLIVGVLYGMENDLRLGIVVGFSLLLTLLIGTIAGTVIPLLLHFLKVDPAVASGPLITTLSDVFSLVVYFGIATLCLNFLL</sequence>
<dbReference type="SUPFAM" id="SSF158791">
    <property type="entry name" value="MgtE N-terminal domain-like"/>
    <property type="match status" value="1"/>
</dbReference>
<accession>A0A1I2MQL4</accession>
<comment type="function">
    <text evidence="9">Acts as a magnesium transporter.</text>
</comment>
<dbReference type="Proteomes" id="UP000198661">
    <property type="component" value="Unassembled WGS sequence"/>
</dbReference>
<evidence type="ECO:0000256" key="8">
    <source>
        <dbReference type="PROSITE-ProRule" id="PRU00703"/>
    </source>
</evidence>
<dbReference type="GO" id="GO:0046872">
    <property type="term" value="F:metal ion binding"/>
    <property type="evidence" value="ECO:0007669"/>
    <property type="project" value="UniProtKB-KW"/>
</dbReference>
<dbReference type="InterPro" id="IPR006668">
    <property type="entry name" value="Mg_transptr_MgtE_intracell_dom"/>
</dbReference>
<keyword evidence="3 9" id="KW-0813">Transport</keyword>
<dbReference type="GO" id="GO:0005886">
    <property type="term" value="C:plasma membrane"/>
    <property type="evidence" value="ECO:0007669"/>
    <property type="project" value="UniProtKB-SubCell"/>
</dbReference>
<dbReference type="Pfam" id="PF01769">
    <property type="entry name" value="MgtE"/>
    <property type="match status" value="1"/>
</dbReference>
<dbReference type="SMART" id="SM00116">
    <property type="entry name" value="CBS"/>
    <property type="match status" value="2"/>
</dbReference>
<evidence type="ECO:0000256" key="7">
    <source>
        <dbReference type="ARBA" id="ARBA00023136"/>
    </source>
</evidence>
<dbReference type="AlphaFoldDB" id="A0A1I2MQL4"/>
<dbReference type="InterPro" id="IPR006667">
    <property type="entry name" value="SLC41_membr_dom"/>
</dbReference>
<dbReference type="Gene3D" id="1.25.60.10">
    <property type="entry name" value="MgtE N-terminal domain-like"/>
    <property type="match status" value="1"/>
</dbReference>
<dbReference type="InterPro" id="IPR000644">
    <property type="entry name" value="CBS_dom"/>
</dbReference>
<keyword evidence="8" id="KW-0129">CBS domain</keyword>
<keyword evidence="4 9" id="KW-0812">Transmembrane</keyword>
<dbReference type="Pfam" id="PF00571">
    <property type="entry name" value="CBS"/>
    <property type="match status" value="2"/>
</dbReference>